<feature type="compositionally biased region" description="Polar residues" evidence="1">
    <location>
        <begin position="312"/>
        <end position="322"/>
    </location>
</feature>
<dbReference type="InterPro" id="IPR025259">
    <property type="entry name" value="CCDC34/181"/>
</dbReference>
<evidence type="ECO:0000259" key="2">
    <source>
        <dbReference type="Pfam" id="PF13904"/>
    </source>
</evidence>
<comment type="caution">
    <text evidence="3">The sequence shown here is derived from an EMBL/GenBank/DDBJ whole genome shotgun (WGS) entry which is preliminary data.</text>
</comment>
<accession>A0A9D2YQ83</accession>
<dbReference type="Proteomes" id="UP000822369">
    <property type="component" value="Chromosome 4"/>
</dbReference>
<evidence type="ECO:0000313" key="3">
    <source>
        <dbReference type="EMBL" id="KAF7224805.1"/>
    </source>
</evidence>
<evidence type="ECO:0000256" key="1">
    <source>
        <dbReference type="SAM" id="MobiDB-lite"/>
    </source>
</evidence>
<feature type="region of interest" description="Disordered" evidence="1">
    <location>
        <begin position="170"/>
        <end position="331"/>
    </location>
</feature>
<feature type="region of interest" description="Disordered" evidence="1">
    <location>
        <begin position="60"/>
        <end position="111"/>
    </location>
</feature>
<dbReference type="EMBL" id="JAAVVJ010000004">
    <property type="protein sequence ID" value="KAF7224805.1"/>
    <property type="molecule type" value="Genomic_DNA"/>
</dbReference>
<protein>
    <submittedName>
        <fullName evidence="3">Coiled-coil domain containing 34</fullName>
    </submittedName>
</protein>
<dbReference type="InterPro" id="IPR045323">
    <property type="entry name" value="CCDC34"/>
</dbReference>
<dbReference type="AlphaFoldDB" id="A0A9D2YQ83"/>
<gene>
    <name evidence="3" type="primary">ccdc34</name>
    <name evidence="3" type="ORF">G4P62_012962</name>
</gene>
<dbReference type="KEGG" id="nfu:107389041"/>
<organism evidence="3 4">
    <name type="scientific">Nothobranchius furzeri</name>
    <name type="common">Turquoise killifish</name>
    <dbReference type="NCBI Taxonomy" id="105023"/>
    <lineage>
        <taxon>Eukaryota</taxon>
        <taxon>Metazoa</taxon>
        <taxon>Chordata</taxon>
        <taxon>Craniata</taxon>
        <taxon>Vertebrata</taxon>
        <taxon>Euteleostomi</taxon>
        <taxon>Actinopterygii</taxon>
        <taxon>Neopterygii</taxon>
        <taxon>Teleostei</taxon>
        <taxon>Neoteleostei</taxon>
        <taxon>Acanthomorphata</taxon>
        <taxon>Ovalentaria</taxon>
        <taxon>Atherinomorphae</taxon>
        <taxon>Cyprinodontiformes</taxon>
        <taxon>Nothobranchiidae</taxon>
        <taxon>Nothobranchius</taxon>
    </lineage>
</organism>
<dbReference type="PANTHER" id="PTHR23247:SF2">
    <property type="entry name" value="COILED-COIL DOMAIN-CONTAINING PROTEIN 34"/>
    <property type="match status" value="1"/>
</dbReference>
<dbReference type="OMA" id="FTGDCRP"/>
<name>A0A9D2YQ83_NOTFU</name>
<dbReference type="CTD" id="91057"/>
<dbReference type="PANTHER" id="PTHR23247">
    <property type="entry name" value="NY-REN-41 ANTIGEN L15 -RELATED"/>
    <property type="match status" value="1"/>
</dbReference>
<dbReference type="GeneID" id="107389041"/>
<dbReference type="RefSeq" id="XP_015820395.3">
    <property type="nucleotide sequence ID" value="XM_015964909.3"/>
</dbReference>
<dbReference type="OrthoDB" id="5981665at2759"/>
<feature type="compositionally biased region" description="Low complexity" evidence="1">
    <location>
        <begin position="100"/>
        <end position="111"/>
    </location>
</feature>
<sequence>MSGGGIMPKCPASACKGFSSTPVKTRQCADFQVSEGLDDGVLSDDEDTFSLLSPIYHDSFDSDEEELGSTQASPRHDKYSRQCTSPARSELPKTPSERMSSPAVHPAVSPSHSAWEVWLLNKTKEDRLKLEKKVEEESLLKEKQEMQQRERELKKTIAEEKILGWLKVKREQERQEQLQKQKKEKEEMQRQQEKQRDINQKAQQKYKDWLQKKNQERAEKEKKEKEEASMKEKLERERRRSAEEKFKEWLTQAKEKSRASPALPSYPTSPYDKSYPAPSFYNPIPWKPIHVPPPETSPNKTSGKKPPKQKRTQQSSCSTIRLRNTHLLQKR</sequence>
<proteinExistence type="predicted"/>
<reference evidence="3" key="1">
    <citation type="submission" date="2020-03" db="EMBL/GenBank/DDBJ databases">
        <title>Intra-Species Differences in Population Size shape Life History and Genome Evolution.</title>
        <authorList>
            <person name="Willemsen D."/>
            <person name="Cui R."/>
            <person name="Valenzano D.R."/>
        </authorList>
    </citation>
    <scope>NUCLEOTIDE SEQUENCE</scope>
    <source>
        <strain evidence="3">GRZ</strain>
        <tissue evidence="3">Whole</tissue>
    </source>
</reference>
<feature type="compositionally biased region" description="Basic residues" evidence="1">
    <location>
        <begin position="302"/>
        <end position="311"/>
    </location>
</feature>
<evidence type="ECO:0000313" key="4">
    <source>
        <dbReference type="Proteomes" id="UP000822369"/>
    </source>
</evidence>
<dbReference type="Pfam" id="PF13904">
    <property type="entry name" value="CCDC34"/>
    <property type="match status" value="1"/>
</dbReference>
<feature type="compositionally biased region" description="Basic and acidic residues" evidence="1">
    <location>
        <begin position="170"/>
        <end position="258"/>
    </location>
</feature>
<feature type="domain" description="Coiled-coil" evidence="2">
    <location>
        <begin position="112"/>
        <end position="286"/>
    </location>
</feature>